<dbReference type="HOGENOM" id="CLU_2780275_0_0_1"/>
<organism evidence="1">
    <name type="scientific">Oryza punctata</name>
    <name type="common">Red rice</name>
    <dbReference type="NCBI Taxonomy" id="4537"/>
    <lineage>
        <taxon>Eukaryota</taxon>
        <taxon>Viridiplantae</taxon>
        <taxon>Streptophyta</taxon>
        <taxon>Embryophyta</taxon>
        <taxon>Tracheophyta</taxon>
        <taxon>Spermatophyta</taxon>
        <taxon>Magnoliopsida</taxon>
        <taxon>Liliopsida</taxon>
        <taxon>Poales</taxon>
        <taxon>Poaceae</taxon>
        <taxon>BOP clade</taxon>
        <taxon>Oryzoideae</taxon>
        <taxon>Oryzeae</taxon>
        <taxon>Oryzinae</taxon>
        <taxon>Oryza</taxon>
    </lineage>
</organism>
<evidence type="ECO:0000313" key="1">
    <source>
        <dbReference type="EnsemblPlants" id="OPUNC05G02110.1"/>
    </source>
</evidence>
<dbReference type="EnsemblPlants" id="OPUNC05G02110.1">
    <property type="protein sequence ID" value="OPUNC05G02110.1"/>
    <property type="gene ID" value="OPUNC05G02110"/>
</dbReference>
<accession>A0A0E0KY54</accession>
<protein>
    <submittedName>
        <fullName evidence="1">Uncharacterized protein</fullName>
    </submittedName>
</protein>
<reference evidence="1" key="1">
    <citation type="submission" date="2015-04" db="UniProtKB">
        <authorList>
            <consortium name="EnsemblPlants"/>
        </authorList>
    </citation>
    <scope>IDENTIFICATION</scope>
</reference>
<dbReference type="AlphaFoldDB" id="A0A0E0KY54"/>
<keyword evidence="2" id="KW-1185">Reference proteome</keyword>
<name>A0A0E0KY54_ORYPU</name>
<dbReference type="Proteomes" id="UP000026962">
    <property type="component" value="Chromosome 5"/>
</dbReference>
<evidence type="ECO:0000313" key="2">
    <source>
        <dbReference type="Proteomes" id="UP000026962"/>
    </source>
</evidence>
<proteinExistence type="predicted"/>
<dbReference type="Gramene" id="OPUNC05G02110.1">
    <property type="protein sequence ID" value="OPUNC05G02110.1"/>
    <property type="gene ID" value="OPUNC05G02110"/>
</dbReference>
<sequence length="69" mass="7810">MWTDGLRWRPVTGYDLDDSPHAAAPGHHKMTMLGGLVWERGDQFFSLALSFTDPTTWMDWERAGCQALA</sequence>
<reference evidence="1" key="2">
    <citation type="submission" date="2018-05" db="EMBL/GenBank/DDBJ databases">
        <title>OpunRS2 (Oryza punctata Reference Sequence Version 2).</title>
        <authorList>
            <person name="Zhang J."/>
            <person name="Kudrna D."/>
            <person name="Lee S."/>
            <person name="Talag J."/>
            <person name="Welchert J."/>
            <person name="Wing R.A."/>
        </authorList>
    </citation>
    <scope>NUCLEOTIDE SEQUENCE [LARGE SCALE GENOMIC DNA]</scope>
</reference>